<dbReference type="PRINTS" id="PR00344">
    <property type="entry name" value="BCTRLSENSOR"/>
</dbReference>
<accession>A0ABR7LNE5</accession>
<dbReference type="Gene3D" id="1.10.287.130">
    <property type="match status" value="1"/>
</dbReference>
<evidence type="ECO:0000256" key="10">
    <source>
        <dbReference type="ARBA" id="ARBA00022840"/>
    </source>
</evidence>
<dbReference type="InterPro" id="IPR003594">
    <property type="entry name" value="HATPase_dom"/>
</dbReference>
<dbReference type="InterPro" id="IPR050351">
    <property type="entry name" value="BphY/WalK/GraS-like"/>
</dbReference>
<keyword evidence="7 15" id="KW-0812">Transmembrane</keyword>
<evidence type="ECO:0000256" key="8">
    <source>
        <dbReference type="ARBA" id="ARBA00022741"/>
    </source>
</evidence>
<dbReference type="EMBL" id="JABVEC010000007">
    <property type="protein sequence ID" value="MBC6466299.1"/>
    <property type="molecule type" value="Genomic_DNA"/>
</dbReference>
<evidence type="ECO:0000256" key="7">
    <source>
        <dbReference type="ARBA" id="ARBA00022692"/>
    </source>
</evidence>
<dbReference type="InterPro" id="IPR016120">
    <property type="entry name" value="Sig_transdc_His_kin_SpoOB"/>
</dbReference>
<protein>
    <recommendedName>
        <fullName evidence="14">Sensor-like histidine kinase SenX3</fullName>
        <ecNumber evidence="3">2.7.13.3</ecNumber>
    </recommendedName>
</protein>
<dbReference type="Proteomes" id="UP000805614">
    <property type="component" value="Unassembled WGS sequence"/>
</dbReference>
<keyword evidence="9 17" id="KW-0418">Kinase</keyword>
<dbReference type="Pfam" id="PF02518">
    <property type="entry name" value="HATPase_c"/>
    <property type="match status" value="1"/>
</dbReference>
<dbReference type="SUPFAM" id="SSF55890">
    <property type="entry name" value="Sporulation response regulatory protein Spo0B"/>
    <property type="match status" value="1"/>
</dbReference>
<dbReference type="InterPro" id="IPR033463">
    <property type="entry name" value="sCache_3"/>
</dbReference>
<keyword evidence="11 15" id="KW-1133">Transmembrane helix</keyword>
<reference evidence="17 18" key="1">
    <citation type="submission" date="2020-06" db="EMBL/GenBank/DDBJ databases">
        <title>Actinomadura xiongansis sp. nov., isolated from soil of Baiyangdian.</title>
        <authorList>
            <person name="Zhang X."/>
        </authorList>
    </citation>
    <scope>NUCLEOTIDE SEQUENCE [LARGE SCALE GENOMIC DNA]</scope>
    <source>
        <strain evidence="17 18">HBUM206468</strain>
    </source>
</reference>
<dbReference type="InterPro" id="IPR005467">
    <property type="entry name" value="His_kinase_dom"/>
</dbReference>
<evidence type="ECO:0000256" key="1">
    <source>
        <dbReference type="ARBA" id="ARBA00000085"/>
    </source>
</evidence>
<dbReference type="InterPro" id="IPR035965">
    <property type="entry name" value="PAS-like_dom_sf"/>
</dbReference>
<evidence type="ECO:0000256" key="5">
    <source>
        <dbReference type="ARBA" id="ARBA00022553"/>
    </source>
</evidence>
<organism evidence="17 18">
    <name type="scientific">Actinomadura alba</name>
    <dbReference type="NCBI Taxonomy" id="406431"/>
    <lineage>
        <taxon>Bacteria</taxon>
        <taxon>Bacillati</taxon>
        <taxon>Actinomycetota</taxon>
        <taxon>Actinomycetes</taxon>
        <taxon>Streptosporangiales</taxon>
        <taxon>Thermomonosporaceae</taxon>
        <taxon>Actinomadura</taxon>
    </lineage>
</organism>
<feature type="transmembrane region" description="Helical" evidence="15">
    <location>
        <begin position="31"/>
        <end position="53"/>
    </location>
</feature>
<evidence type="ECO:0000256" key="4">
    <source>
        <dbReference type="ARBA" id="ARBA00022475"/>
    </source>
</evidence>
<dbReference type="Pfam" id="PF17203">
    <property type="entry name" value="sCache_3_2"/>
    <property type="match status" value="1"/>
</dbReference>
<dbReference type="SUPFAM" id="SSF55874">
    <property type="entry name" value="ATPase domain of HSP90 chaperone/DNA topoisomerase II/histidine kinase"/>
    <property type="match status" value="1"/>
</dbReference>
<keyword evidence="12" id="KW-0902">Two-component regulatory system</keyword>
<evidence type="ECO:0000256" key="15">
    <source>
        <dbReference type="SAM" id="Phobius"/>
    </source>
</evidence>
<evidence type="ECO:0000256" key="6">
    <source>
        <dbReference type="ARBA" id="ARBA00022679"/>
    </source>
</evidence>
<dbReference type="Gene3D" id="3.30.450.20">
    <property type="entry name" value="PAS domain"/>
    <property type="match status" value="2"/>
</dbReference>
<name>A0ABR7LNE5_9ACTN</name>
<evidence type="ECO:0000256" key="11">
    <source>
        <dbReference type="ARBA" id="ARBA00022989"/>
    </source>
</evidence>
<dbReference type="Gene3D" id="3.30.565.10">
    <property type="entry name" value="Histidine kinase-like ATPase, C-terminal domain"/>
    <property type="match status" value="1"/>
</dbReference>
<evidence type="ECO:0000256" key="9">
    <source>
        <dbReference type="ARBA" id="ARBA00022777"/>
    </source>
</evidence>
<keyword evidence="4" id="KW-1003">Cell membrane</keyword>
<dbReference type="PROSITE" id="PS50109">
    <property type="entry name" value="HIS_KIN"/>
    <property type="match status" value="1"/>
</dbReference>
<dbReference type="InterPro" id="IPR004358">
    <property type="entry name" value="Sig_transdc_His_kin-like_C"/>
</dbReference>
<keyword evidence="5" id="KW-0597">Phosphoprotein</keyword>
<evidence type="ECO:0000259" key="16">
    <source>
        <dbReference type="PROSITE" id="PS50109"/>
    </source>
</evidence>
<feature type="domain" description="Histidine kinase" evidence="16">
    <location>
        <begin position="438"/>
        <end position="545"/>
    </location>
</feature>
<dbReference type="PANTHER" id="PTHR42878">
    <property type="entry name" value="TWO-COMPONENT HISTIDINE KINASE"/>
    <property type="match status" value="1"/>
</dbReference>
<dbReference type="EC" id="2.7.13.3" evidence="3"/>
<dbReference type="SUPFAM" id="SSF55785">
    <property type="entry name" value="PYP-like sensor domain (PAS domain)"/>
    <property type="match status" value="1"/>
</dbReference>
<dbReference type="SUPFAM" id="SSF103190">
    <property type="entry name" value="Sensory domain-like"/>
    <property type="match status" value="1"/>
</dbReference>
<feature type="transmembrane region" description="Helical" evidence="15">
    <location>
        <begin position="186"/>
        <end position="208"/>
    </location>
</feature>
<keyword evidence="13 15" id="KW-0472">Membrane</keyword>
<evidence type="ECO:0000256" key="12">
    <source>
        <dbReference type="ARBA" id="ARBA00023012"/>
    </source>
</evidence>
<dbReference type="InterPro" id="IPR036890">
    <property type="entry name" value="HATPase_C_sf"/>
</dbReference>
<comment type="subcellular location">
    <subcellularLocation>
        <location evidence="2">Cell membrane</location>
        <topology evidence="2">Multi-pass membrane protein</topology>
    </subcellularLocation>
</comment>
<evidence type="ECO:0000256" key="2">
    <source>
        <dbReference type="ARBA" id="ARBA00004651"/>
    </source>
</evidence>
<evidence type="ECO:0000313" key="18">
    <source>
        <dbReference type="Proteomes" id="UP000805614"/>
    </source>
</evidence>
<keyword evidence="8" id="KW-0547">Nucleotide-binding</keyword>
<evidence type="ECO:0000313" key="17">
    <source>
        <dbReference type="EMBL" id="MBC6466299.1"/>
    </source>
</evidence>
<evidence type="ECO:0000256" key="3">
    <source>
        <dbReference type="ARBA" id="ARBA00012438"/>
    </source>
</evidence>
<comment type="caution">
    <text evidence="17">The sequence shown here is derived from an EMBL/GenBank/DDBJ whole genome shotgun (WGS) entry which is preliminary data.</text>
</comment>
<dbReference type="InterPro" id="IPR029151">
    <property type="entry name" value="Sensor-like_sf"/>
</dbReference>
<keyword evidence="6" id="KW-0808">Transferase</keyword>
<dbReference type="PANTHER" id="PTHR42878:SF7">
    <property type="entry name" value="SENSOR HISTIDINE KINASE GLRK"/>
    <property type="match status" value="1"/>
</dbReference>
<keyword evidence="10" id="KW-0067">ATP-binding</keyword>
<evidence type="ECO:0000256" key="13">
    <source>
        <dbReference type="ARBA" id="ARBA00023136"/>
    </source>
</evidence>
<sequence length="571" mass="61719">MKPRPPRSTSRNGGGRLPWTKWYPRFATQALLAQVVVLLLVVGFGFVLVTVLLREELEQQYQQRALTIARAIAADRTIARHVAAHELSPEVRQHAEAVRIRTGALFVSVIDERGVRYAHIDPTRVGETGTVTREVLAGRELDGIEHGTLGTSARGRVPLRDDDGTVVGEVVAGISAGAIYDRLRELLQAAAGFTVVTLLLGMAGAALLTRQLKRQTLGLEPRDLADLLREREAVLHGIDEGVLAVDEADRVTVCNDAAARLIGKPLAPGMPLAATKLPAGLRALLVRRPPARGVTTTTEDRTLVVSATPVRRGEHDLGRVLTMRDRTELEQMARELDVVRALSDALRAQAHEYTNRLHVLFGLLHHGHEREAEAYVRQLMNDPLATEHGDGARLRDPYVRGVLAAKNAAAAERGVDLRLGDESFVPRRLTVPLDAVTVLGNLLDNAIHAAARGRRRPAWVEVSLVAQADTLEVVVVDSGDGVPEALEDRLFEPGITTNADGDKPHGIGLTLARQVARRHGGDLALTSRHGTECGAVFVARLPGVLEAVDPWVEPSRRATGGSSEAVAKETP</sequence>
<evidence type="ECO:0000256" key="14">
    <source>
        <dbReference type="ARBA" id="ARBA00039401"/>
    </source>
</evidence>
<keyword evidence="18" id="KW-1185">Reference proteome</keyword>
<gene>
    <name evidence="17" type="ORF">HKK74_12415</name>
</gene>
<dbReference type="SMART" id="SM00387">
    <property type="entry name" value="HATPase_c"/>
    <property type="match status" value="1"/>
</dbReference>
<proteinExistence type="predicted"/>
<dbReference type="GO" id="GO:0016301">
    <property type="term" value="F:kinase activity"/>
    <property type="evidence" value="ECO:0007669"/>
    <property type="project" value="UniProtKB-KW"/>
</dbReference>
<comment type="catalytic activity">
    <reaction evidence="1">
        <text>ATP + protein L-histidine = ADP + protein N-phospho-L-histidine.</text>
        <dbReference type="EC" id="2.7.13.3"/>
    </reaction>
</comment>